<accession>A0ABT3HS25</accession>
<gene>
    <name evidence="2" type="ORF">OH806_15065</name>
</gene>
<dbReference type="RefSeq" id="WP_264744506.1">
    <property type="nucleotide sequence ID" value="NZ_JAPDHV010000008.1"/>
</dbReference>
<sequence length="60" mass="6597">MQTINPNTWTNVSPSNPAGGTNEYNTMHIYDLGTGAIIRLTTTLISINSTTYESMIAEEF</sequence>
<keyword evidence="3" id="KW-1185">Reference proteome</keyword>
<organism evidence="2 3">
    <name type="scientific">Chryseobacterium oryctis</name>
    <dbReference type="NCBI Taxonomy" id="2952618"/>
    <lineage>
        <taxon>Bacteria</taxon>
        <taxon>Pseudomonadati</taxon>
        <taxon>Bacteroidota</taxon>
        <taxon>Flavobacteriia</taxon>
        <taxon>Flavobacteriales</taxon>
        <taxon>Weeksellaceae</taxon>
        <taxon>Chryseobacterium group</taxon>
        <taxon>Chryseobacterium</taxon>
    </lineage>
</organism>
<evidence type="ECO:0000313" key="3">
    <source>
        <dbReference type="Proteomes" id="UP001163719"/>
    </source>
</evidence>
<comment type="caution">
    <text evidence="2">The sequence shown here is derived from an EMBL/GenBank/DDBJ whole genome shotgun (WGS) entry which is preliminary data.</text>
</comment>
<dbReference type="EMBL" id="JAPDHV010000008">
    <property type="protein sequence ID" value="MCW3162591.1"/>
    <property type="molecule type" value="Genomic_DNA"/>
</dbReference>
<evidence type="ECO:0000256" key="1">
    <source>
        <dbReference type="SAM" id="MobiDB-lite"/>
    </source>
</evidence>
<protein>
    <submittedName>
        <fullName evidence="2">Uncharacterized protein</fullName>
    </submittedName>
</protein>
<reference evidence="2" key="1">
    <citation type="submission" date="2022-10" db="EMBL/GenBank/DDBJ databases">
        <title>Chryseobacterium babae sp. nov. isolated from the gut of the beetle Oryctes rhinoceros, and Chryseobacterium kimseyorum sp. nov., isolated from a stick insect rearing cage.</title>
        <authorList>
            <person name="Shelomi M."/>
            <person name="Han C.-J."/>
            <person name="Chen W.-M."/>
            <person name="Chen H.-K."/>
            <person name="Liaw S.-J."/>
            <person name="Muhle E."/>
            <person name="Clermont D."/>
        </authorList>
    </citation>
    <scope>NUCLEOTIDE SEQUENCE</scope>
    <source>
        <strain evidence="2">WLa1L2M3</strain>
    </source>
</reference>
<proteinExistence type="predicted"/>
<name>A0ABT3HS25_9FLAO</name>
<evidence type="ECO:0000313" key="2">
    <source>
        <dbReference type="EMBL" id="MCW3162591.1"/>
    </source>
</evidence>
<dbReference type="Proteomes" id="UP001163719">
    <property type="component" value="Unassembled WGS sequence"/>
</dbReference>
<feature type="region of interest" description="Disordered" evidence="1">
    <location>
        <begin position="1"/>
        <end position="20"/>
    </location>
</feature>